<dbReference type="GO" id="GO:0005254">
    <property type="term" value="F:chloride channel activity"/>
    <property type="evidence" value="ECO:0007669"/>
    <property type="project" value="UniProtKB-KW"/>
</dbReference>
<dbReference type="PANTHER" id="PTHR43427">
    <property type="entry name" value="CHLORIDE CHANNEL PROTEIN CLC-E"/>
    <property type="match status" value="1"/>
</dbReference>
<accession>A0A0A2WM97</accession>
<proteinExistence type="predicted"/>
<sequence length="440" mass="44645">METGPLILYAAFSGMVAGLLAAGFAFLLKALSLLVGSLLGYLPPEPPGEGGLLQVFTGPSSPLVLLLPLGHALASLLGTGRALAALILFSRLGRALSFWEYLRQVLGGLVQLALYSPLGREGPMALLGHGVGKLLGRLFPRAGGEGLAFAGLAAGFAAALHAPAAGALLATEVLYRGLRLEALALAPALVGALSGFALYGAFFGYEPLLALSGGRLSWSTLPAGLLLGLAAAALGGLWLFLAQALQAPLRRLTFPLRHGLLGLVLALFLFLAPEAVGQGLGWVQVGLTPLMATRSLALLLLAHLLLVALATAVRGYGGSITPALVLGGLLGSLLSRLLPPLFPYAEASALAGMAALLAGVARAPFAALLLAGEWGGYTVLPLAIPAVFLSYALTAVQHPEDAFLKEGLEKPGASPSETPPQTPPPPSGPEGGGAPETPRG</sequence>
<dbReference type="InterPro" id="IPR001807">
    <property type="entry name" value="ClC"/>
</dbReference>
<evidence type="ECO:0000256" key="9">
    <source>
        <dbReference type="ARBA" id="ARBA00023303"/>
    </source>
</evidence>
<dbReference type="Proteomes" id="UP000030364">
    <property type="component" value="Unassembled WGS sequence"/>
</dbReference>
<keyword evidence="9" id="KW-0407">Ion channel</keyword>
<keyword evidence="7" id="KW-0869">Chloride channel</keyword>
<protein>
    <recommendedName>
        <fullName evidence="14">Chloride channel protein EriC</fullName>
    </recommendedName>
</protein>
<keyword evidence="13" id="KW-1185">Reference proteome</keyword>
<dbReference type="GO" id="GO:0034707">
    <property type="term" value="C:chloride channel complex"/>
    <property type="evidence" value="ECO:0007669"/>
    <property type="project" value="UniProtKB-KW"/>
</dbReference>
<dbReference type="PRINTS" id="PR00762">
    <property type="entry name" value="CLCHANNEL"/>
</dbReference>
<dbReference type="OrthoDB" id="32019at2"/>
<name>A0A0A2WM97_THEFI</name>
<feature type="transmembrane region" description="Helical" evidence="11">
    <location>
        <begin position="63"/>
        <end position="89"/>
    </location>
</feature>
<evidence type="ECO:0000256" key="3">
    <source>
        <dbReference type="ARBA" id="ARBA00022692"/>
    </source>
</evidence>
<feature type="transmembrane region" description="Helical" evidence="11">
    <location>
        <begin position="223"/>
        <end position="242"/>
    </location>
</feature>
<keyword evidence="8" id="KW-0868">Chloride</keyword>
<gene>
    <name evidence="12" type="ORF">THFILI_06995</name>
</gene>
<evidence type="ECO:0000256" key="2">
    <source>
        <dbReference type="ARBA" id="ARBA00022448"/>
    </source>
</evidence>
<feature type="compositionally biased region" description="Pro residues" evidence="10">
    <location>
        <begin position="417"/>
        <end position="428"/>
    </location>
</feature>
<comment type="caution">
    <text evidence="12">The sequence shown here is derived from an EMBL/GenBank/DDBJ whole genome shotgun (WGS) entry which is preliminary data.</text>
</comment>
<evidence type="ECO:0000256" key="11">
    <source>
        <dbReference type="SAM" id="Phobius"/>
    </source>
</evidence>
<dbReference type="RefSeq" id="WP_038066276.1">
    <property type="nucleotide sequence ID" value="NZ_JPSL02000039.1"/>
</dbReference>
<dbReference type="STRING" id="276.THFILI_06995"/>
<feature type="region of interest" description="Disordered" evidence="10">
    <location>
        <begin position="404"/>
        <end position="440"/>
    </location>
</feature>
<feature type="transmembrane region" description="Helical" evidence="11">
    <location>
        <begin position="101"/>
        <end position="118"/>
    </location>
</feature>
<reference evidence="12 13" key="1">
    <citation type="journal article" date="2015" name="Genome Announc.">
        <title>Draft Genome Sequence of the Thermophile Thermus filiformis ATCC 43280, Producer of Carotenoid-(Di)glucoside-Branched Fatty Acid (Di)esters and Source of Hyperthermostable Enzymes of Biotechnological Interest.</title>
        <authorList>
            <person name="Mandelli F."/>
            <person name="Oliveira Ramires B."/>
            <person name="Couger M.B."/>
            <person name="Paixao D.A."/>
            <person name="Camilo C.M."/>
            <person name="Polikarpov I."/>
            <person name="Prade R."/>
            <person name="Riano-Pachon D.M."/>
            <person name="Squina F.M."/>
        </authorList>
    </citation>
    <scope>NUCLEOTIDE SEQUENCE [LARGE SCALE GENOMIC DNA]</scope>
    <source>
        <strain evidence="12 13">ATCC 43280</strain>
    </source>
</reference>
<dbReference type="AlphaFoldDB" id="A0A0A2WM97"/>
<keyword evidence="3 11" id="KW-0812">Transmembrane</keyword>
<feature type="transmembrane region" description="Helical" evidence="11">
    <location>
        <begin position="292"/>
        <end position="313"/>
    </location>
</feature>
<evidence type="ECO:0000256" key="1">
    <source>
        <dbReference type="ARBA" id="ARBA00004141"/>
    </source>
</evidence>
<evidence type="ECO:0000256" key="7">
    <source>
        <dbReference type="ARBA" id="ARBA00023173"/>
    </source>
</evidence>
<evidence type="ECO:0000256" key="10">
    <source>
        <dbReference type="SAM" id="MobiDB-lite"/>
    </source>
</evidence>
<evidence type="ECO:0000256" key="5">
    <source>
        <dbReference type="ARBA" id="ARBA00023065"/>
    </source>
</evidence>
<dbReference type="Pfam" id="PF00654">
    <property type="entry name" value="Voltage_CLC"/>
    <property type="match status" value="1"/>
</dbReference>
<evidence type="ECO:0000313" key="12">
    <source>
        <dbReference type="EMBL" id="KGQ21301.1"/>
    </source>
</evidence>
<comment type="subcellular location">
    <subcellularLocation>
        <location evidence="1">Membrane</location>
        <topology evidence="1">Multi-pass membrane protein</topology>
    </subcellularLocation>
</comment>
<dbReference type="InterPro" id="IPR050368">
    <property type="entry name" value="ClC-type_chloride_channel"/>
</dbReference>
<feature type="transmembrane region" description="Helical" evidence="11">
    <location>
        <begin position="182"/>
        <end position="203"/>
    </location>
</feature>
<keyword evidence="4 11" id="KW-1133">Transmembrane helix</keyword>
<feature type="transmembrane region" description="Helical" evidence="11">
    <location>
        <begin position="350"/>
        <end position="370"/>
    </location>
</feature>
<keyword evidence="2" id="KW-0813">Transport</keyword>
<evidence type="ECO:0000256" key="4">
    <source>
        <dbReference type="ARBA" id="ARBA00022989"/>
    </source>
</evidence>
<feature type="transmembrane region" description="Helical" evidence="11">
    <location>
        <begin position="7"/>
        <end position="28"/>
    </location>
</feature>
<feature type="transmembrane region" description="Helical" evidence="11">
    <location>
        <begin position="147"/>
        <end position="170"/>
    </location>
</feature>
<evidence type="ECO:0000313" key="13">
    <source>
        <dbReference type="Proteomes" id="UP000030364"/>
    </source>
</evidence>
<evidence type="ECO:0000256" key="6">
    <source>
        <dbReference type="ARBA" id="ARBA00023136"/>
    </source>
</evidence>
<dbReference type="PATRIC" id="fig|276.5.peg.1883"/>
<evidence type="ECO:0008006" key="14">
    <source>
        <dbReference type="Google" id="ProtNLM"/>
    </source>
</evidence>
<evidence type="ECO:0000256" key="8">
    <source>
        <dbReference type="ARBA" id="ARBA00023214"/>
    </source>
</evidence>
<dbReference type="InterPro" id="IPR014743">
    <property type="entry name" value="Cl-channel_core"/>
</dbReference>
<feature type="transmembrane region" description="Helical" evidence="11">
    <location>
        <begin position="320"/>
        <end position="338"/>
    </location>
</feature>
<dbReference type="SUPFAM" id="SSF81340">
    <property type="entry name" value="Clc chloride channel"/>
    <property type="match status" value="1"/>
</dbReference>
<dbReference type="Gene3D" id="1.10.3080.10">
    <property type="entry name" value="Clc chloride channel"/>
    <property type="match status" value="1"/>
</dbReference>
<keyword evidence="6 11" id="KW-0472">Membrane</keyword>
<dbReference type="EMBL" id="JPSL02000039">
    <property type="protein sequence ID" value="KGQ21301.1"/>
    <property type="molecule type" value="Genomic_DNA"/>
</dbReference>
<feature type="transmembrane region" description="Helical" evidence="11">
    <location>
        <begin position="254"/>
        <end position="272"/>
    </location>
</feature>
<organism evidence="12 13">
    <name type="scientific">Thermus filiformis</name>
    <dbReference type="NCBI Taxonomy" id="276"/>
    <lineage>
        <taxon>Bacteria</taxon>
        <taxon>Thermotogati</taxon>
        <taxon>Deinococcota</taxon>
        <taxon>Deinococci</taxon>
        <taxon>Thermales</taxon>
        <taxon>Thermaceae</taxon>
        <taxon>Thermus</taxon>
    </lineage>
</organism>
<dbReference type="PANTHER" id="PTHR43427:SF6">
    <property type="entry name" value="CHLORIDE CHANNEL PROTEIN CLC-E"/>
    <property type="match status" value="1"/>
</dbReference>
<keyword evidence="5" id="KW-0406">Ion transport</keyword>
<feature type="transmembrane region" description="Helical" evidence="11">
    <location>
        <begin position="377"/>
        <end position="396"/>
    </location>
</feature>